<dbReference type="SUPFAM" id="SSF58038">
    <property type="entry name" value="SNARE fusion complex"/>
    <property type="match status" value="1"/>
</dbReference>
<dbReference type="PROSITE" id="PS50892">
    <property type="entry name" value="V_SNARE"/>
    <property type="match status" value="1"/>
</dbReference>
<comment type="caution">
    <text evidence="3">The sequence shown here is derived from an EMBL/GenBank/DDBJ whole genome shotgun (WGS) entry which is preliminary data.</text>
</comment>
<dbReference type="Pfam" id="PF00957">
    <property type="entry name" value="Synaptobrevin"/>
    <property type="match status" value="1"/>
</dbReference>
<reference evidence="3 4" key="1">
    <citation type="journal article" date="2022" name="bioRxiv">
        <title>Genomics of Preaxostyla Flagellates Illuminates Evolutionary Transitions and the Path Towards Mitochondrial Loss.</title>
        <authorList>
            <person name="Novak L.V.F."/>
            <person name="Treitli S.C."/>
            <person name="Pyrih J."/>
            <person name="Halakuc P."/>
            <person name="Pipaliya S.V."/>
            <person name="Vacek V."/>
            <person name="Brzon O."/>
            <person name="Soukal P."/>
            <person name="Eme L."/>
            <person name="Dacks J.B."/>
            <person name="Karnkowska A."/>
            <person name="Elias M."/>
            <person name="Hampl V."/>
        </authorList>
    </citation>
    <scope>NUCLEOTIDE SEQUENCE [LARGE SCALE GENOMIC DNA]</scope>
    <source>
        <strain evidence="3">NAU3</strain>
        <tissue evidence="3">Gut</tissue>
    </source>
</reference>
<evidence type="ECO:0000313" key="4">
    <source>
        <dbReference type="Proteomes" id="UP001281761"/>
    </source>
</evidence>
<sequence>MKVRALALLRRPTVRQTIPDTQVKLERIEYNMDGIPMKQKDIKNLIEFATKLLVARCLPGDIRSLFYPDVNHNFHIVVKPDGRAAVLVADVDYPTQSGVSGAMGLLKDPNNVPNLSREIQRLQDPSEADKFIKLQKEIDEVKMIMVENIDKILERGEKIDDLVAQSEELDTAAKSFYKGSKKMKGCC</sequence>
<dbReference type="EMBL" id="JARBJD010000109">
    <property type="protein sequence ID" value="KAK2952043.1"/>
    <property type="molecule type" value="Genomic_DNA"/>
</dbReference>
<dbReference type="PANTHER" id="PTHR45806">
    <property type="entry name" value="SYNAPTOBREVIN HOMOLOG YKT6"/>
    <property type="match status" value="1"/>
</dbReference>
<feature type="domain" description="V-SNARE coiled-coil homology" evidence="2">
    <location>
        <begin position="130"/>
        <end position="187"/>
    </location>
</feature>
<evidence type="ECO:0000313" key="3">
    <source>
        <dbReference type="EMBL" id="KAK2952043.1"/>
    </source>
</evidence>
<protein>
    <submittedName>
        <fullName evidence="3">Synaptobrevin like protein</fullName>
        <ecNumber evidence="3">2.3.1.-</ecNumber>
    </submittedName>
</protein>
<keyword evidence="1" id="KW-0175">Coiled coil</keyword>
<dbReference type="GO" id="GO:0016746">
    <property type="term" value="F:acyltransferase activity"/>
    <property type="evidence" value="ECO:0007669"/>
    <property type="project" value="UniProtKB-KW"/>
</dbReference>
<keyword evidence="4" id="KW-1185">Reference proteome</keyword>
<name>A0ABQ9XHX8_9EUKA</name>
<dbReference type="PANTHER" id="PTHR45806:SF1">
    <property type="entry name" value="SYNAPTOBREVIN HOMOLOG YKT6"/>
    <property type="match status" value="1"/>
</dbReference>
<accession>A0ABQ9XHX8</accession>
<dbReference type="InterPro" id="IPR001388">
    <property type="entry name" value="Synaptobrevin-like"/>
</dbReference>
<dbReference type="EC" id="2.3.1.-" evidence="3"/>
<evidence type="ECO:0000256" key="1">
    <source>
        <dbReference type="PROSITE-ProRule" id="PRU00290"/>
    </source>
</evidence>
<dbReference type="SUPFAM" id="SSF64356">
    <property type="entry name" value="SNARE-like"/>
    <property type="match status" value="1"/>
</dbReference>
<dbReference type="PRINTS" id="PR00219">
    <property type="entry name" value="SYNAPTOBREVN"/>
</dbReference>
<dbReference type="Gene3D" id="1.20.5.110">
    <property type="match status" value="1"/>
</dbReference>
<gene>
    <name evidence="3" type="ORF">BLNAU_13025</name>
</gene>
<dbReference type="Proteomes" id="UP001281761">
    <property type="component" value="Unassembled WGS sequence"/>
</dbReference>
<keyword evidence="3" id="KW-0012">Acyltransferase</keyword>
<organism evidence="3 4">
    <name type="scientific">Blattamonas nauphoetae</name>
    <dbReference type="NCBI Taxonomy" id="2049346"/>
    <lineage>
        <taxon>Eukaryota</taxon>
        <taxon>Metamonada</taxon>
        <taxon>Preaxostyla</taxon>
        <taxon>Oxymonadida</taxon>
        <taxon>Blattamonas</taxon>
    </lineage>
</organism>
<evidence type="ECO:0000259" key="2">
    <source>
        <dbReference type="PROSITE" id="PS50892"/>
    </source>
</evidence>
<proteinExistence type="predicted"/>
<dbReference type="InterPro" id="IPR042855">
    <property type="entry name" value="V_SNARE_CC"/>
</dbReference>
<keyword evidence="3" id="KW-0808">Transferase</keyword>
<dbReference type="InterPro" id="IPR011012">
    <property type="entry name" value="Longin-like_dom_sf"/>
</dbReference>